<dbReference type="InterPro" id="IPR051539">
    <property type="entry name" value="T4SS-coupling_protein"/>
</dbReference>
<dbReference type="InterPro" id="IPR027417">
    <property type="entry name" value="P-loop_NTPase"/>
</dbReference>
<dbReference type="Gene3D" id="3.40.50.300">
    <property type="entry name" value="P-loop containing nucleotide triphosphate hydrolases"/>
    <property type="match status" value="1"/>
</dbReference>
<organism evidence="7 8">
    <name type="scientific">Leptospirillum ferrooxidans (strain C2-3)</name>
    <dbReference type="NCBI Taxonomy" id="1162668"/>
    <lineage>
        <taxon>Bacteria</taxon>
        <taxon>Pseudomonadati</taxon>
        <taxon>Nitrospirota</taxon>
        <taxon>Nitrospiria</taxon>
        <taxon>Nitrospirales</taxon>
        <taxon>Nitrospiraceae</taxon>
        <taxon>Leptospirillum</taxon>
    </lineage>
</organism>
<dbReference type="EMBL" id="AP012342">
    <property type="protein sequence ID" value="BAM06281.1"/>
    <property type="molecule type" value="Genomic_DNA"/>
</dbReference>
<protein>
    <submittedName>
        <fullName evidence="7">Putative plasmid coupling TrwB</fullName>
    </submittedName>
</protein>
<evidence type="ECO:0000313" key="8">
    <source>
        <dbReference type="Proteomes" id="UP000007382"/>
    </source>
</evidence>
<keyword evidence="4" id="KW-1133">Transmembrane helix</keyword>
<dbReference type="SUPFAM" id="SSF52540">
    <property type="entry name" value="P-loop containing nucleoside triphosphate hydrolases"/>
    <property type="match status" value="1"/>
</dbReference>
<keyword evidence="3" id="KW-0812">Transmembrane</keyword>
<dbReference type="PANTHER" id="PTHR37937:SF1">
    <property type="entry name" value="CONJUGATIVE TRANSFER: DNA TRANSPORT"/>
    <property type="match status" value="1"/>
</dbReference>
<dbReference type="OrthoDB" id="9803543at2"/>
<feature type="domain" description="Type IV secretion system coupling protein TraD DNA-binding" evidence="6">
    <location>
        <begin position="15"/>
        <end position="410"/>
    </location>
</feature>
<dbReference type="Proteomes" id="UP000007382">
    <property type="component" value="Chromosome"/>
</dbReference>
<keyword evidence="2" id="KW-1003">Cell membrane</keyword>
<dbReference type="GO" id="GO:0005886">
    <property type="term" value="C:plasma membrane"/>
    <property type="evidence" value="ECO:0007669"/>
    <property type="project" value="UniProtKB-SubCell"/>
</dbReference>
<evidence type="ECO:0000256" key="4">
    <source>
        <dbReference type="ARBA" id="ARBA00022989"/>
    </source>
</evidence>
<dbReference type="eggNOG" id="COG3505">
    <property type="taxonomic scope" value="Bacteria"/>
</dbReference>
<dbReference type="PATRIC" id="fig|1162668.3.peg.663"/>
<dbReference type="PANTHER" id="PTHR37937">
    <property type="entry name" value="CONJUGATIVE TRANSFER: DNA TRANSPORT"/>
    <property type="match status" value="1"/>
</dbReference>
<evidence type="ECO:0000313" key="7">
    <source>
        <dbReference type="EMBL" id="BAM06281.1"/>
    </source>
</evidence>
<dbReference type="CDD" id="cd01127">
    <property type="entry name" value="TrwB_TraG_TraD_VirD4"/>
    <property type="match status" value="1"/>
</dbReference>
<accession>I0ILY2</accession>
<keyword evidence="5" id="KW-0472">Membrane</keyword>
<evidence type="ECO:0000256" key="1">
    <source>
        <dbReference type="ARBA" id="ARBA00004651"/>
    </source>
</evidence>
<reference evidence="7 8" key="1">
    <citation type="journal article" date="2012" name="J. Bacteriol.">
        <title>Complete Genome Sequence of Leptospirillum ferrooxidans Strain C2-3, Isolated from a Fresh Volcanic Ash Deposit on the Island of Miyake, Japan.</title>
        <authorList>
            <person name="Fujimura R."/>
            <person name="Sato Y."/>
            <person name="Nishizawa T."/>
            <person name="Oshima K."/>
            <person name="Kim S.-W."/>
            <person name="Hattori M."/>
            <person name="Kamijo T."/>
            <person name="Ohta H."/>
        </authorList>
    </citation>
    <scope>NUCLEOTIDE SEQUENCE [LARGE SCALE GENOMIC DNA]</scope>
    <source>
        <strain evidence="7 8">C2-3</strain>
    </source>
</reference>
<dbReference type="RefSeq" id="WP_014448773.1">
    <property type="nucleotide sequence ID" value="NC_017094.1"/>
</dbReference>
<reference evidence="8" key="2">
    <citation type="submission" date="2012-03" db="EMBL/GenBank/DDBJ databases">
        <title>The complete genome sequence of the pioneer microbe on fresh volcanic deposit, Leptospirillum ferrooxidans strain C2-3.</title>
        <authorList>
            <person name="Fujimura R."/>
            <person name="Sato Y."/>
            <person name="Nishizawa T."/>
            <person name="Nanba K."/>
            <person name="Oshima K."/>
            <person name="Hattori M."/>
            <person name="Kamijo T."/>
            <person name="Ohta H."/>
        </authorList>
    </citation>
    <scope>NUCLEOTIDE SEQUENCE [LARGE SCALE GENOMIC DNA]</scope>
    <source>
        <strain evidence="8">C2-3</strain>
    </source>
</reference>
<proteinExistence type="predicted"/>
<sequence>MGWFDGKKEEKGIPLSLPGLTFPMGAELEHILIPATTGSGKSQLIHYLLDSILKGIAARPESQRAIITDLNGQFAESRSHPQDHLVNPSDKRSLKWNPFREIKNEMDFKLLSTSAITTDGASGEEKNWRQFAQTMLESIMKGLDKEGNPNPQRVLELIRPSDPELVRQYITGTPAESLLSGPNERFFGSVIGVLSNALSAWEFLEPDGGFSIRDWVWEGKGCLFLIYTPAQIEAMRPLLGCWLSLAIRETLSLPIEVDKNGVPTRRIWFITDELDSLGTIHGMGEALSQGRKMGLSVISAIQTLAQLRIRYGPDGSAALLACFVNKLIMKQGDFADAKHWSDYLGQQEVERIVRNEGGSKGGNGGAGESFGRHAQREIRQLVLPAELQDLPKFCGYARISGQSGVSKFRFEPRGLPKVAEPFIPKQKKY</sequence>
<dbReference type="STRING" id="1162668.LFE_0565"/>
<gene>
    <name evidence="7" type="ordered locus">LFE_0565</name>
</gene>
<dbReference type="Gene3D" id="1.10.8.80">
    <property type="entry name" value="Magnesium chelatase subunit I, C-Terminal domain"/>
    <property type="match status" value="1"/>
</dbReference>
<dbReference type="InterPro" id="IPR019476">
    <property type="entry name" value="T4SS_TraD_DNA-bd"/>
</dbReference>
<dbReference type="AlphaFoldDB" id="I0ILY2"/>
<evidence type="ECO:0000256" key="2">
    <source>
        <dbReference type="ARBA" id="ARBA00022475"/>
    </source>
</evidence>
<comment type="subcellular location">
    <subcellularLocation>
        <location evidence="1">Cell membrane</location>
        <topology evidence="1">Multi-pass membrane protein</topology>
    </subcellularLocation>
</comment>
<dbReference type="KEGG" id="lfc:LFE_0565"/>
<keyword evidence="8" id="KW-1185">Reference proteome</keyword>
<dbReference type="Pfam" id="PF10412">
    <property type="entry name" value="TrwB_AAD_bind"/>
    <property type="match status" value="1"/>
</dbReference>
<dbReference type="HOGENOM" id="CLU_016763_5_1_0"/>
<name>I0ILY2_LEPFC</name>
<evidence type="ECO:0000259" key="6">
    <source>
        <dbReference type="Pfam" id="PF10412"/>
    </source>
</evidence>
<evidence type="ECO:0000256" key="3">
    <source>
        <dbReference type="ARBA" id="ARBA00022692"/>
    </source>
</evidence>
<evidence type="ECO:0000256" key="5">
    <source>
        <dbReference type="ARBA" id="ARBA00023136"/>
    </source>
</evidence>